<dbReference type="RefSeq" id="WP_345326223.1">
    <property type="nucleotide sequence ID" value="NZ_BAABGA010000064.1"/>
</dbReference>
<comment type="caution">
    <text evidence="11">The sequence shown here is derived from an EMBL/GenBank/DDBJ whole genome shotgun (WGS) entry which is preliminary data.</text>
</comment>
<name>A0ABP8NCH3_9BACT</name>
<organism evidence="11 12">
    <name type="scientific">Novipirellula rosea</name>
    <dbReference type="NCBI Taxonomy" id="1031540"/>
    <lineage>
        <taxon>Bacteria</taxon>
        <taxon>Pseudomonadati</taxon>
        <taxon>Planctomycetota</taxon>
        <taxon>Planctomycetia</taxon>
        <taxon>Pirellulales</taxon>
        <taxon>Pirellulaceae</taxon>
        <taxon>Novipirellula</taxon>
    </lineage>
</organism>
<evidence type="ECO:0000256" key="1">
    <source>
        <dbReference type="ARBA" id="ARBA00004141"/>
    </source>
</evidence>
<dbReference type="Proteomes" id="UP001500840">
    <property type="component" value="Unassembled WGS sequence"/>
</dbReference>
<keyword evidence="5" id="KW-0808">Transferase</keyword>
<dbReference type="Gene3D" id="3.90.550.10">
    <property type="entry name" value="Spore Coat Polysaccharide Biosynthesis Protein SpsA, Chain A"/>
    <property type="match status" value="1"/>
</dbReference>
<keyword evidence="7 9" id="KW-1133">Transmembrane helix</keyword>
<evidence type="ECO:0000256" key="3">
    <source>
        <dbReference type="ARBA" id="ARBA00004991"/>
    </source>
</evidence>
<keyword evidence="8 9" id="KW-0472">Membrane</keyword>
<feature type="transmembrane region" description="Helical" evidence="9">
    <location>
        <begin position="363"/>
        <end position="388"/>
    </location>
</feature>
<evidence type="ECO:0000256" key="5">
    <source>
        <dbReference type="ARBA" id="ARBA00022679"/>
    </source>
</evidence>
<reference evidence="12" key="1">
    <citation type="journal article" date="2019" name="Int. J. Syst. Evol. Microbiol.">
        <title>The Global Catalogue of Microorganisms (GCM) 10K type strain sequencing project: providing services to taxonomists for standard genome sequencing and annotation.</title>
        <authorList>
            <consortium name="The Broad Institute Genomics Platform"/>
            <consortium name="The Broad Institute Genome Sequencing Center for Infectious Disease"/>
            <person name="Wu L."/>
            <person name="Ma J."/>
        </authorList>
    </citation>
    <scope>NUCLEOTIDE SEQUENCE [LARGE SCALE GENOMIC DNA]</scope>
    <source>
        <strain evidence="12">JCM 17759</strain>
    </source>
</reference>
<dbReference type="Pfam" id="PF00535">
    <property type="entry name" value="Glycos_transf_2"/>
    <property type="match status" value="1"/>
</dbReference>
<evidence type="ECO:0000259" key="10">
    <source>
        <dbReference type="Pfam" id="PF00535"/>
    </source>
</evidence>
<feature type="domain" description="Glycosyltransferase 2-like" evidence="10">
    <location>
        <begin position="64"/>
        <end position="191"/>
    </location>
</feature>
<evidence type="ECO:0000256" key="8">
    <source>
        <dbReference type="ARBA" id="ARBA00023136"/>
    </source>
</evidence>
<feature type="transmembrane region" description="Helical" evidence="9">
    <location>
        <begin position="291"/>
        <end position="316"/>
    </location>
</feature>
<comment type="pathway">
    <text evidence="3">Sphingolipid metabolism.</text>
</comment>
<evidence type="ECO:0000313" key="11">
    <source>
        <dbReference type="EMBL" id="GAA4463286.1"/>
    </source>
</evidence>
<dbReference type="PANTHER" id="PTHR12726:SF0">
    <property type="entry name" value="CERAMIDE GLUCOSYLTRANSFERASE"/>
    <property type="match status" value="1"/>
</dbReference>
<evidence type="ECO:0000313" key="12">
    <source>
        <dbReference type="Proteomes" id="UP001500840"/>
    </source>
</evidence>
<dbReference type="EMBL" id="BAABGA010000064">
    <property type="protein sequence ID" value="GAA4463286.1"/>
    <property type="molecule type" value="Genomic_DNA"/>
</dbReference>
<dbReference type="InterPro" id="IPR025993">
    <property type="entry name" value="Ceramide_glucosylTrfase"/>
</dbReference>
<protein>
    <submittedName>
        <fullName evidence="11">Glycosyltransferase family 2 protein</fullName>
    </submittedName>
</protein>
<keyword evidence="6 9" id="KW-0812">Transmembrane</keyword>
<keyword evidence="12" id="KW-1185">Reference proteome</keyword>
<evidence type="ECO:0000256" key="7">
    <source>
        <dbReference type="ARBA" id="ARBA00022989"/>
    </source>
</evidence>
<dbReference type="PANTHER" id="PTHR12726">
    <property type="entry name" value="CERAMIDE GLUCOSYLTRANSFERASE"/>
    <property type="match status" value="1"/>
</dbReference>
<comment type="pathway">
    <text evidence="2">Lipid metabolism; sphingolipid metabolism.</text>
</comment>
<evidence type="ECO:0000256" key="9">
    <source>
        <dbReference type="SAM" id="Phobius"/>
    </source>
</evidence>
<evidence type="ECO:0000256" key="4">
    <source>
        <dbReference type="ARBA" id="ARBA00022676"/>
    </source>
</evidence>
<feature type="transmembrane region" description="Helical" evidence="9">
    <location>
        <begin position="322"/>
        <end position="343"/>
    </location>
</feature>
<accession>A0ABP8NCH3</accession>
<proteinExistence type="predicted"/>
<sequence length="435" mass="48206">MISFTQFAILLGSTLVVWSLVHFAVAWFFDAQIVRKRLATSDDASNCSFAPKASVLMSLRGCDPRLMLNLRGLLGQAYDDFEIIVVIDSRQDPAWQVAMEVKSTDDTADRLKIFELQEPSSTCSLKCSSLVQAVQQIRSDGEVVVLVDADVVPHPNWLRDAVRPLVNPQIGVVTGNQWYAPESTDAGGIDTGSLLRSIWNSGAIAATAINANPWAGTCAMRLSDLKRSGLIEKWTTSVVDDGPIKPALDRLGLQVYFDPRLIMVNRDQCTTAFAGRYVTRMLTWSRIYEKTFINTVIHAVAMVTLLASSMTVFVIALMTGNAIAASSMGLSMLLSNFVMFAGFRSTERAVSHAIRCRSGENQIAPMGLATSLRVFWLIPICQVAHVYWTIKAIFARQAQWRNITYRLHPHQRVEMVAYQPYVADATLCMATQRSI</sequence>
<keyword evidence="4" id="KW-0328">Glycosyltransferase</keyword>
<evidence type="ECO:0000256" key="6">
    <source>
        <dbReference type="ARBA" id="ARBA00022692"/>
    </source>
</evidence>
<evidence type="ECO:0000256" key="2">
    <source>
        <dbReference type="ARBA" id="ARBA00004760"/>
    </source>
</evidence>
<dbReference type="InterPro" id="IPR029044">
    <property type="entry name" value="Nucleotide-diphossugar_trans"/>
</dbReference>
<feature type="transmembrane region" description="Helical" evidence="9">
    <location>
        <begin position="6"/>
        <end position="29"/>
    </location>
</feature>
<dbReference type="InterPro" id="IPR001173">
    <property type="entry name" value="Glyco_trans_2-like"/>
</dbReference>
<comment type="subcellular location">
    <subcellularLocation>
        <location evidence="1">Membrane</location>
        <topology evidence="1">Multi-pass membrane protein</topology>
    </subcellularLocation>
</comment>
<gene>
    <name evidence="11" type="ORF">GCM10023156_48270</name>
</gene>
<dbReference type="SUPFAM" id="SSF53448">
    <property type="entry name" value="Nucleotide-diphospho-sugar transferases"/>
    <property type="match status" value="1"/>
</dbReference>